<gene>
    <name evidence="1" type="ORF">B2G88_05125</name>
</gene>
<sequence length="69" mass="7337">MQRRSVEHSRRKRSVTLEIGRSLVVVVVGVCGTADATAIKTGGSRPQGACEFPPDSRCVSGVGVPWRGE</sequence>
<name>A0A202ED27_9EURY</name>
<dbReference type="Proteomes" id="UP000196084">
    <property type="component" value="Unassembled WGS sequence"/>
</dbReference>
<evidence type="ECO:0000313" key="2">
    <source>
        <dbReference type="Proteomes" id="UP000196084"/>
    </source>
</evidence>
<dbReference type="RefSeq" id="WP_054863054.1">
    <property type="nucleotide sequence ID" value="NZ_MWPH01000001.1"/>
</dbReference>
<protein>
    <submittedName>
        <fullName evidence="1">Uncharacterized protein</fullName>
    </submittedName>
</protein>
<accession>A0A202ED27</accession>
<keyword evidence="2" id="KW-1185">Reference proteome</keyword>
<comment type="caution">
    <text evidence="1">The sequence shown here is derived from an EMBL/GenBank/DDBJ whole genome shotgun (WGS) entry which is preliminary data.</text>
</comment>
<reference evidence="1 2" key="1">
    <citation type="submission" date="2017-02" db="EMBL/GenBank/DDBJ databases">
        <title>Natronthermophilus aegyptiacus gen. nov.,sp. nov., an aerobic, extremely halophilic alkalithermophilic archaeon isolated from the athalassohaline Wadi An Natrun, Egypt.</title>
        <authorList>
            <person name="Zhao B."/>
        </authorList>
    </citation>
    <scope>NUCLEOTIDE SEQUENCE [LARGE SCALE GENOMIC DNA]</scope>
    <source>
        <strain evidence="1 2">CGMCC 1.3597</strain>
    </source>
</reference>
<evidence type="ECO:0000313" key="1">
    <source>
        <dbReference type="EMBL" id="OVE86173.1"/>
    </source>
</evidence>
<dbReference type="EMBL" id="MWPH01000001">
    <property type="protein sequence ID" value="OVE86173.1"/>
    <property type="molecule type" value="Genomic_DNA"/>
</dbReference>
<organism evidence="1 2">
    <name type="scientific">Natronolimnobius baerhuensis</name>
    <dbReference type="NCBI Taxonomy" id="253108"/>
    <lineage>
        <taxon>Archaea</taxon>
        <taxon>Methanobacteriati</taxon>
        <taxon>Methanobacteriota</taxon>
        <taxon>Stenosarchaea group</taxon>
        <taxon>Halobacteria</taxon>
        <taxon>Halobacteriales</taxon>
        <taxon>Natrialbaceae</taxon>
        <taxon>Natronolimnobius</taxon>
    </lineage>
</organism>
<proteinExistence type="predicted"/>
<dbReference type="AlphaFoldDB" id="A0A202ED27"/>